<dbReference type="InterPro" id="IPR017813">
    <property type="entry name" value="Mycothiol_AcTrfase"/>
</dbReference>
<comment type="function">
    <text evidence="4">Catalyzes the transfer of acetyl from acetyl-CoA to desacetylmycothiol (Cys-GlcN-Ins) to form mycothiol.</text>
</comment>
<dbReference type="RefSeq" id="WP_337889386.1">
    <property type="nucleotide sequence ID" value="NZ_JBAHVI010000002.1"/>
</dbReference>
<dbReference type="PIRSF" id="PIRSF021524">
    <property type="entry name" value="MSH_acetyltransferase"/>
    <property type="match status" value="1"/>
</dbReference>
<comment type="caution">
    <text evidence="4">Lacks conserved residue(s) required for the propagation of feature annotation.</text>
</comment>
<dbReference type="EC" id="2.3.1.189" evidence="4"/>
<dbReference type="Pfam" id="PF00583">
    <property type="entry name" value="Acetyltransf_1"/>
    <property type="match status" value="1"/>
</dbReference>
<dbReference type="Proteomes" id="UP001359781">
    <property type="component" value="Unassembled WGS sequence"/>
</dbReference>
<gene>
    <name evidence="4 6" type="primary">mshD</name>
    <name evidence="6" type="ORF">V5S96_01250</name>
</gene>
<feature type="binding site" evidence="4">
    <location>
        <position position="178"/>
    </location>
    <ligand>
        <name>1D-myo-inositol 2-(L-cysteinylamino)-2-deoxy-alpha-D-glucopyranoside</name>
        <dbReference type="ChEBI" id="CHEBI:58887"/>
    </ligand>
</feature>
<dbReference type="InterPro" id="IPR016181">
    <property type="entry name" value="Acyl_CoA_acyltransferase"/>
</dbReference>
<dbReference type="EMBL" id="JBAHVJ010000001">
    <property type="protein sequence ID" value="MEJ4098997.1"/>
    <property type="molecule type" value="Genomic_DNA"/>
</dbReference>
<keyword evidence="2 4" id="KW-0677">Repeat</keyword>
<dbReference type="InterPro" id="IPR050276">
    <property type="entry name" value="MshD_Acetyltransferase"/>
</dbReference>
<feature type="domain" description="N-acetyltransferase" evidence="5">
    <location>
        <begin position="144"/>
        <end position="295"/>
    </location>
</feature>
<protein>
    <recommendedName>
        <fullName evidence="4">Mycothiol acetyltransferase</fullName>
        <shortName evidence="4">MSH acetyltransferase</shortName>
        <ecNumber evidence="4">2.3.1.189</ecNumber>
    </recommendedName>
    <alternativeName>
        <fullName evidence="4">Mycothiol synthase</fullName>
    </alternativeName>
</protein>
<dbReference type="PROSITE" id="PS51186">
    <property type="entry name" value="GNAT"/>
    <property type="match status" value="1"/>
</dbReference>
<comment type="caution">
    <text evidence="6">The sequence shown here is derived from an EMBL/GenBank/DDBJ whole genome shotgun (WGS) entry which is preliminary data.</text>
</comment>
<keyword evidence="7" id="KW-1185">Reference proteome</keyword>
<dbReference type="HAMAP" id="MF_01698">
    <property type="entry name" value="MshD"/>
    <property type="match status" value="1"/>
</dbReference>
<evidence type="ECO:0000256" key="1">
    <source>
        <dbReference type="ARBA" id="ARBA00022679"/>
    </source>
</evidence>
<dbReference type="PANTHER" id="PTHR43617:SF31">
    <property type="entry name" value="MYCOTHIOL ACETYLTRANSFERASE"/>
    <property type="match status" value="1"/>
</dbReference>
<name>A0ABU8NW63_9CORY</name>
<comment type="similarity">
    <text evidence="4">Belongs to the acetyltransferase family. MshD subfamily.</text>
</comment>
<dbReference type="InterPro" id="IPR000182">
    <property type="entry name" value="GNAT_dom"/>
</dbReference>
<evidence type="ECO:0000313" key="7">
    <source>
        <dbReference type="Proteomes" id="UP001359781"/>
    </source>
</evidence>
<dbReference type="Gene3D" id="3.40.630.30">
    <property type="match status" value="1"/>
</dbReference>
<evidence type="ECO:0000313" key="6">
    <source>
        <dbReference type="EMBL" id="MEJ4098997.1"/>
    </source>
</evidence>
<evidence type="ECO:0000256" key="3">
    <source>
        <dbReference type="ARBA" id="ARBA00023315"/>
    </source>
</evidence>
<sequence length="295" mass="32232">MNTHTLALPGSPYADAVRDLLDRVERADGIAALSEQFVLGIGDARLGHRHALVTEGERVIGLLAADKEAELAVDPEHRRRGVATRLLSALPPAPVWAHGNLPAAQALASRRGMEPTRRLLVLGIEGEALARAARAAQTGAPGGYALSNLEELVGRWGRDRVLDAWLRANNEAFSWHPEQGGWDRARLERGMEAPWFDPQGVLFLTEGEELAGFHWTKWHEGEGGLGEVYVVGLAEAYRGRHLGGSLLRAGLEHLVGRGARRVVLYVEADNQAALKAYYRLGFQVAEEHVVYTQDS</sequence>
<feature type="binding site" evidence="4">
    <location>
        <begin position="231"/>
        <end position="233"/>
    </location>
    <ligand>
        <name>acetyl-CoA</name>
        <dbReference type="ChEBI" id="CHEBI:57288"/>
        <label>2</label>
    </ligand>
</feature>
<feature type="binding site" evidence="4">
    <location>
        <position position="227"/>
    </location>
    <ligand>
        <name>1D-myo-inositol 2-(L-cysteinylamino)-2-deoxy-alpha-D-glucopyranoside</name>
        <dbReference type="ChEBI" id="CHEBI:58887"/>
    </ligand>
</feature>
<feature type="binding site" evidence="4">
    <location>
        <position position="217"/>
    </location>
    <ligand>
        <name>1D-myo-inositol 2-(L-cysteinylamino)-2-deoxy-alpha-D-glucopyranoside</name>
        <dbReference type="ChEBI" id="CHEBI:58887"/>
    </ligand>
</feature>
<evidence type="ECO:0000256" key="2">
    <source>
        <dbReference type="ARBA" id="ARBA00022737"/>
    </source>
</evidence>
<reference evidence="6 7" key="1">
    <citation type="submission" date="2024-02" db="EMBL/GenBank/DDBJ databases">
        <title>Whole genome sequencing and characterization of Corynebacterium isolated from the ocular surface of dry eye disease sufferers.</title>
        <authorList>
            <person name="Naqvi M."/>
        </authorList>
    </citation>
    <scope>NUCLEOTIDE SEQUENCE [LARGE SCALE GENOMIC DNA]</scope>
    <source>
        <strain evidence="6 7">PCRF</strain>
    </source>
</reference>
<comment type="catalytic activity">
    <reaction evidence="4">
        <text>1D-myo-inositol 2-(L-cysteinylamino)-2-deoxy-alpha-D-glucopyranoside + acetyl-CoA = mycothiol + CoA + H(+)</text>
        <dbReference type="Rhea" id="RHEA:26172"/>
        <dbReference type="ChEBI" id="CHEBI:15378"/>
        <dbReference type="ChEBI" id="CHEBI:16768"/>
        <dbReference type="ChEBI" id="CHEBI:57287"/>
        <dbReference type="ChEBI" id="CHEBI:57288"/>
        <dbReference type="ChEBI" id="CHEBI:58887"/>
        <dbReference type="EC" id="2.3.1.189"/>
    </reaction>
</comment>
<dbReference type="GO" id="GO:0035447">
    <property type="term" value="F:mycothiol synthase activity"/>
    <property type="evidence" value="ECO:0007669"/>
    <property type="project" value="UniProtKB-EC"/>
</dbReference>
<evidence type="ECO:0000259" key="5">
    <source>
        <dbReference type="PROSITE" id="PS51186"/>
    </source>
</evidence>
<feature type="binding site" evidence="4">
    <location>
        <position position="35"/>
    </location>
    <ligand>
        <name>1D-myo-inositol 2-(L-cysteinylamino)-2-deoxy-alpha-D-glucopyranoside</name>
        <dbReference type="ChEBI" id="CHEBI:58887"/>
    </ligand>
</feature>
<dbReference type="PANTHER" id="PTHR43617">
    <property type="entry name" value="L-AMINO ACID N-ACETYLTRANSFERASE"/>
    <property type="match status" value="1"/>
</dbReference>
<accession>A0ABU8NW63</accession>
<keyword evidence="1 4" id="KW-0808">Transferase</keyword>
<feature type="binding site" evidence="4">
    <location>
        <position position="265"/>
    </location>
    <ligand>
        <name>1D-myo-inositol 2-(L-cysteinylamino)-2-deoxy-alpha-D-glucopyranoside</name>
        <dbReference type="ChEBI" id="CHEBI:58887"/>
    </ligand>
</feature>
<proteinExistence type="inferred from homology"/>
<dbReference type="SUPFAM" id="SSF55729">
    <property type="entry name" value="Acyl-CoA N-acyltransferases (Nat)"/>
    <property type="match status" value="2"/>
</dbReference>
<comment type="subunit">
    <text evidence="4">Monomer.</text>
</comment>
<organism evidence="6 7">
    <name type="scientific">Corynebacterium mastitidis</name>
    <dbReference type="NCBI Taxonomy" id="161890"/>
    <lineage>
        <taxon>Bacteria</taxon>
        <taxon>Bacillati</taxon>
        <taxon>Actinomycetota</taxon>
        <taxon>Actinomycetes</taxon>
        <taxon>Mycobacteriales</taxon>
        <taxon>Corynebacteriaceae</taxon>
        <taxon>Corynebacterium</taxon>
    </lineage>
</organism>
<dbReference type="NCBIfam" id="TIGR03448">
    <property type="entry name" value="mycothiol_MshD"/>
    <property type="match status" value="1"/>
</dbReference>
<feature type="binding site" evidence="4">
    <location>
        <begin position="79"/>
        <end position="84"/>
    </location>
    <ligand>
        <name>acetyl-CoA</name>
        <dbReference type="ChEBI" id="CHEBI:57288"/>
        <label>1</label>
    </ligand>
</feature>
<evidence type="ECO:0000256" key="4">
    <source>
        <dbReference type="HAMAP-Rule" id="MF_01698"/>
    </source>
</evidence>
<feature type="binding site" evidence="4">
    <location>
        <begin position="71"/>
        <end position="73"/>
    </location>
    <ligand>
        <name>acetyl-CoA</name>
        <dbReference type="ChEBI" id="CHEBI:57288"/>
        <label>1</label>
    </ligand>
</feature>
<dbReference type="CDD" id="cd04301">
    <property type="entry name" value="NAT_SF"/>
    <property type="match status" value="2"/>
</dbReference>
<feature type="binding site" evidence="4">
    <location>
        <begin position="270"/>
        <end position="275"/>
    </location>
    <ligand>
        <name>acetyl-CoA</name>
        <dbReference type="ChEBI" id="CHEBI:57288"/>
        <label>2</label>
    </ligand>
</feature>
<keyword evidence="3 4" id="KW-0012">Acyltransferase</keyword>